<gene>
    <name evidence="2" type="ORF">ACD_3C00001G0013</name>
</gene>
<dbReference type="GO" id="GO:0005737">
    <property type="term" value="C:cytoplasm"/>
    <property type="evidence" value="ECO:0007669"/>
    <property type="project" value="UniProtKB-SubCell"/>
</dbReference>
<dbReference type="PANTHER" id="PTHR36438">
    <property type="entry name" value="IRON-SULFUR CLUSTER REPAIR PROTEIN YTFE"/>
    <property type="match status" value="1"/>
</dbReference>
<dbReference type="EMBL" id="AMFJ01000275">
    <property type="protein sequence ID" value="EKE28872.1"/>
    <property type="molecule type" value="Genomic_DNA"/>
</dbReference>
<dbReference type="AlphaFoldDB" id="K2G3G2"/>
<protein>
    <submittedName>
        <fullName evidence="2">Uncharacterized protein</fullName>
    </submittedName>
</protein>
<proteinExistence type="predicted"/>
<organism evidence="2">
    <name type="scientific">uncultured bacterium</name>
    <name type="common">gcode 4</name>
    <dbReference type="NCBI Taxonomy" id="1234023"/>
    <lineage>
        <taxon>Bacteria</taxon>
        <taxon>environmental samples</taxon>
    </lineage>
</organism>
<name>K2G3G2_9BACT</name>
<evidence type="ECO:0000256" key="1">
    <source>
        <dbReference type="ARBA" id="ARBA00004496"/>
    </source>
</evidence>
<reference evidence="2" key="1">
    <citation type="journal article" date="2012" name="Science">
        <title>Fermentation, hydrogen, and sulfur metabolism in multiple uncultivated bacterial phyla.</title>
        <authorList>
            <person name="Wrighton K.C."/>
            <person name="Thomas B.C."/>
            <person name="Sharon I."/>
            <person name="Miller C.S."/>
            <person name="Castelle C.J."/>
            <person name="VerBerkmoes N.C."/>
            <person name="Wilkins M.J."/>
            <person name="Hettich R.L."/>
            <person name="Lipton M.S."/>
            <person name="Williams K.H."/>
            <person name="Long P.E."/>
            <person name="Banfield J.F."/>
        </authorList>
    </citation>
    <scope>NUCLEOTIDE SEQUENCE [LARGE SCALE GENOMIC DNA]</scope>
</reference>
<dbReference type="PANTHER" id="PTHR36438:SF1">
    <property type="entry name" value="IRON-SULFUR CLUSTER REPAIR PROTEIN YTFE"/>
    <property type="match status" value="1"/>
</dbReference>
<dbReference type="InterPro" id="IPR019903">
    <property type="entry name" value="RIC_family"/>
</dbReference>
<comment type="subcellular location">
    <subcellularLocation>
        <location evidence="1">Cytoplasm</location>
    </subcellularLocation>
</comment>
<evidence type="ECO:0000313" key="2">
    <source>
        <dbReference type="EMBL" id="EKE28872.1"/>
    </source>
</evidence>
<accession>K2G3G2</accession>
<comment type="caution">
    <text evidence="2">The sequence shown here is derived from an EMBL/GenBank/DDBJ whole genome shotgun (WGS) entry which is preliminary data.</text>
</comment>
<sequence length="115" mass="13256">METETTTLTKSQAYLNFAAEYLETIVQYSKKVSIVHGPSHPETHDVHRLVLTLIEDISKSEKESKIDNLPIQESLKALKELTAWFTVPSWACWTFERLYQMLNDFDSVSSEFIGE</sequence>